<dbReference type="GeneID" id="5562874"/>
<dbReference type="Pfam" id="PF04123">
    <property type="entry name" value="DUF373"/>
    <property type="match status" value="1"/>
</dbReference>
<dbReference type="PANTHER" id="PTHR38815">
    <property type="entry name" value="HYPOTHETICAL MEMBRANE PROTEIN, CONSERVED, DUF373 FAMILY"/>
    <property type="match status" value="1"/>
</dbReference>
<keyword evidence="1" id="KW-0472">Membrane</keyword>
<reference evidence="2 3" key="1">
    <citation type="journal article" date="2008" name="Genome Biol.">
        <title>A genomic analysis of the archaeal system Ignicoccus hospitalis-Nanoarchaeum equitans.</title>
        <authorList>
            <person name="Podar M."/>
            <person name="Anderson I."/>
            <person name="Makarova K.S."/>
            <person name="Elkins J.G."/>
            <person name="Ivanova N."/>
            <person name="Wall M.A."/>
            <person name="Lykidis A."/>
            <person name="Mavromatis K."/>
            <person name="Sun H."/>
            <person name="Hudson M.E."/>
            <person name="Chen W."/>
            <person name="Deciu C."/>
            <person name="Hutchison D."/>
            <person name="Eads J.R."/>
            <person name="Anderson A."/>
            <person name="Fernandes F."/>
            <person name="Szeto E."/>
            <person name="Lapidus A."/>
            <person name="Kyrpides N.C."/>
            <person name="Saier M.H.Jr."/>
            <person name="Richardson P.M."/>
            <person name="Rachel R."/>
            <person name="Huber H."/>
            <person name="Eisen J.A."/>
            <person name="Koonin E.V."/>
            <person name="Keller M."/>
            <person name="Stetter K.O."/>
        </authorList>
    </citation>
    <scope>NUCLEOTIDE SEQUENCE [LARGE SCALE GENOMIC DNA]</scope>
    <source>
        <strain evidence="3">KIN4/I / DSM 18386 / JCM 14125</strain>
    </source>
</reference>
<sequence length="370" mass="40581">MVKKILVVTVDVDDDLGKVGINTPIIGKEELLKAAVEFGLKRPEDADLNAMFATLSIANMLASKDVETEAAAIAGSEHGGVEAHMRVRSQLAAVLSRYPAEGIVLVIDSPEDERIIPVIQDLAPIISVKKVVIEQSRSLEQTYVLLNKIIKKVTEERRFARYFLGVPGVVLLTLSFLTLTGLITYSLPVLGLLLGTFMVVKGYGLDEALSRWWRTKPVTLATLTISTVSFMIAILVTYLTVIQYKKIDVRTLGEVSVNAVPFVALGASMFIFSKMLDKLRNKDLTVWREATEITVLAAATMTVVKIGSALSSLPQGASYSQALERLLNGDVLQTIMYAALAVLGVSGSLAMMERLIQEREEERRRSRERA</sequence>
<dbReference type="Proteomes" id="UP000000262">
    <property type="component" value="Chromosome"/>
</dbReference>
<proteinExistence type="predicted"/>
<feature type="transmembrane region" description="Helical" evidence="1">
    <location>
        <begin position="255"/>
        <end position="272"/>
    </location>
</feature>
<dbReference type="PANTHER" id="PTHR38815:SF1">
    <property type="entry name" value="DUF373 FAMILY PROTEIN"/>
    <property type="match status" value="1"/>
</dbReference>
<evidence type="ECO:0000313" key="2">
    <source>
        <dbReference type="EMBL" id="ABU82385.1"/>
    </source>
</evidence>
<feature type="transmembrane region" description="Helical" evidence="1">
    <location>
        <begin position="159"/>
        <end position="179"/>
    </location>
</feature>
<keyword evidence="1" id="KW-1133">Transmembrane helix</keyword>
<name>A8ABT3_IGNH4</name>
<evidence type="ECO:0000256" key="1">
    <source>
        <dbReference type="SAM" id="Phobius"/>
    </source>
</evidence>
<evidence type="ECO:0008006" key="4">
    <source>
        <dbReference type="Google" id="ProtNLM"/>
    </source>
</evidence>
<dbReference type="OrthoDB" id="15364at2157"/>
<dbReference type="STRING" id="453591.Igni_1209"/>
<dbReference type="AlphaFoldDB" id="A8ABT3"/>
<gene>
    <name evidence="2" type="ordered locus">Igni_1209</name>
</gene>
<dbReference type="KEGG" id="iho:Igni_1209"/>
<dbReference type="PhylomeDB" id="A8ABT3"/>
<dbReference type="eggNOG" id="arCOG04151">
    <property type="taxonomic scope" value="Archaea"/>
</dbReference>
<dbReference type="InterPro" id="IPR007254">
    <property type="entry name" value="DUF373"/>
</dbReference>
<feature type="transmembrane region" description="Helical" evidence="1">
    <location>
        <begin position="334"/>
        <end position="356"/>
    </location>
</feature>
<keyword evidence="1" id="KW-0812">Transmembrane</keyword>
<dbReference type="RefSeq" id="WP_012123349.1">
    <property type="nucleotide sequence ID" value="NC_009776.1"/>
</dbReference>
<protein>
    <recommendedName>
        <fullName evidence="4">DUF373 family protein</fullName>
    </recommendedName>
</protein>
<feature type="transmembrane region" description="Helical" evidence="1">
    <location>
        <begin position="217"/>
        <end position="243"/>
    </location>
</feature>
<dbReference type="EMBL" id="CP000816">
    <property type="protein sequence ID" value="ABU82385.1"/>
    <property type="molecule type" value="Genomic_DNA"/>
</dbReference>
<evidence type="ECO:0000313" key="3">
    <source>
        <dbReference type="Proteomes" id="UP000000262"/>
    </source>
</evidence>
<keyword evidence="3" id="KW-1185">Reference proteome</keyword>
<dbReference type="HOGENOM" id="CLU_048986_0_0_2"/>
<accession>A8ABT3</accession>
<organism evidence="2 3">
    <name type="scientific">Ignicoccus hospitalis (strain KIN4/I / DSM 18386 / JCM 14125)</name>
    <dbReference type="NCBI Taxonomy" id="453591"/>
    <lineage>
        <taxon>Archaea</taxon>
        <taxon>Thermoproteota</taxon>
        <taxon>Thermoprotei</taxon>
        <taxon>Desulfurococcales</taxon>
        <taxon>Desulfurococcaceae</taxon>
        <taxon>Ignicoccus</taxon>
    </lineage>
</organism>